<comment type="caution">
    <text evidence="2">The sequence shown here is derived from an EMBL/GenBank/DDBJ whole genome shotgun (WGS) entry which is preliminary data.</text>
</comment>
<feature type="signal peptide" evidence="1">
    <location>
        <begin position="1"/>
        <end position="20"/>
    </location>
</feature>
<feature type="chain" id="PRO_5035222355" evidence="1">
    <location>
        <begin position="21"/>
        <end position="125"/>
    </location>
</feature>
<keyword evidence="1" id="KW-0732">Signal</keyword>
<evidence type="ECO:0000313" key="3">
    <source>
        <dbReference type="Proteomes" id="UP000785679"/>
    </source>
</evidence>
<dbReference type="AlphaFoldDB" id="A0A8J8NX55"/>
<sequence length="125" mass="13590">MLGTTLNLAITLILLDEAAQIIICDGRQTLSNMVCAMNLSGSVTSTKVLDEESLQESEDQENIVSDKAKQIAERLCVKSGLKQVMLSLNIAPEAVQLMGHDMKLGLMLEKKIMEVVKGSQPSTEK</sequence>
<organism evidence="2 3">
    <name type="scientific">Halteria grandinella</name>
    <dbReference type="NCBI Taxonomy" id="5974"/>
    <lineage>
        <taxon>Eukaryota</taxon>
        <taxon>Sar</taxon>
        <taxon>Alveolata</taxon>
        <taxon>Ciliophora</taxon>
        <taxon>Intramacronucleata</taxon>
        <taxon>Spirotrichea</taxon>
        <taxon>Stichotrichia</taxon>
        <taxon>Sporadotrichida</taxon>
        <taxon>Halteriidae</taxon>
        <taxon>Halteria</taxon>
    </lineage>
</organism>
<dbReference type="Proteomes" id="UP000785679">
    <property type="component" value="Unassembled WGS sequence"/>
</dbReference>
<name>A0A8J8NX55_HALGN</name>
<reference evidence="2" key="1">
    <citation type="submission" date="2019-06" db="EMBL/GenBank/DDBJ databases">
        <authorList>
            <person name="Zheng W."/>
        </authorList>
    </citation>
    <scope>NUCLEOTIDE SEQUENCE</scope>
    <source>
        <strain evidence="2">QDHG01</strain>
    </source>
</reference>
<dbReference type="EMBL" id="RRYP01003796">
    <property type="protein sequence ID" value="TNV83476.1"/>
    <property type="molecule type" value="Genomic_DNA"/>
</dbReference>
<evidence type="ECO:0000256" key="1">
    <source>
        <dbReference type="SAM" id="SignalP"/>
    </source>
</evidence>
<proteinExistence type="predicted"/>
<accession>A0A8J8NX55</accession>
<evidence type="ECO:0000313" key="2">
    <source>
        <dbReference type="EMBL" id="TNV83476.1"/>
    </source>
</evidence>
<gene>
    <name evidence="2" type="ORF">FGO68_gene7716</name>
</gene>
<keyword evidence="3" id="KW-1185">Reference proteome</keyword>
<protein>
    <submittedName>
        <fullName evidence="2">Uncharacterized protein</fullName>
    </submittedName>
</protein>